<reference evidence="1" key="1">
    <citation type="submission" date="2021-03" db="EMBL/GenBank/DDBJ databases">
        <authorList>
            <consortium name="DOE Joint Genome Institute"/>
            <person name="Ahrendt S."/>
            <person name="Looney B.P."/>
            <person name="Miyauchi S."/>
            <person name="Morin E."/>
            <person name="Drula E."/>
            <person name="Courty P.E."/>
            <person name="Chicoki N."/>
            <person name="Fauchery L."/>
            <person name="Kohler A."/>
            <person name="Kuo A."/>
            <person name="Labutti K."/>
            <person name="Pangilinan J."/>
            <person name="Lipzen A."/>
            <person name="Riley R."/>
            <person name="Andreopoulos W."/>
            <person name="He G."/>
            <person name="Johnson J."/>
            <person name="Barry K.W."/>
            <person name="Grigoriev I.V."/>
            <person name="Nagy L."/>
            <person name="Hibbett D."/>
            <person name="Henrissat B."/>
            <person name="Matheny P.B."/>
            <person name="Labbe J."/>
            <person name="Martin F."/>
        </authorList>
    </citation>
    <scope>NUCLEOTIDE SEQUENCE</scope>
    <source>
        <strain evidence="1">HHB10654</strain>
    </source>
</reference>
<protein>
    <submittedName>
        <fullName evidence="1">Uncharacterized protein</fullName>
    </submittedName>
</protein>
<gene>
    <name evidence="1" type="ORF">BV25DRAFT_1580771</name>
</gene>
<accession>A0ACB8SKG0</accession>
<dbReference type="EMBL" id="MU277265">
    <property type="protein sequence ID" value="KAI0056415.1"/>
    <property type="molecule type" value="Genomic_DNA"/>
</dbReference>
<reference evidence="1" key="2">
    <citation type="journal article" date="2022" name="New Phytol.">
        <title>Evolutionary transition to the ectomycorrhizal habit in the genomes of a hyperdiverse lineage of mushroom-forming fungi.</title>
        <authorList>
            <person name="Looney B."/>
            <person name="Miyauchi S."/>
            <person name="Morin E."/>
            <person name="Drula E."/>
            <person name="Courty P.E."/>
            <person name="Kohler A."/>
            <person name="Kuo A."/>
            <person name="LaButti K."/>
            <person name="Pangilinan J."/>
            <person name="Lipzen A."/>
            <person name="Riley R."/>
            <person name="Andreopoulos W."/>
            <person name="He G."/>
            <person name="Johnson J."/>
            <person name="Nolan M."/>
            <person name="Tritt A."/>
            <person name="Barry K.W."/>
            <person name="Grigoriev I.V."/>
            <person name="Nagy L.G."/>
            <person name="Hibbett D."/>
            <person name="Henrissat B."/>
            <person name="Matheny P.B."/>
            <person name="Labbe J."/>
            <person name="Martin F.M."/>
        </authorList>
    </citation>
    <scope>NUCLEOTIDE SEQUENCE</scope>
    <source>
        <strain evidence="1">HHB10654</strain>
    </source>
</reference>
<evidence type="ECO:0000313" key="2">
    <source>
        <dbReference type="Proteomes" id="UP000814140"/>
    </source>
</evidence>
<comment type="caution">
    <text evidence="1">The sequence shown here is derived from an EMBL/GenBank/DDBJ whole genome shotgun (WGS) entry which is preliminary data.</text>
</comment>
<sequence>MTLFLGCHLASTLHTRHPLHLSSLLSPYKLSDGLSFQHSRWSSSRLKTSSSRNSALFIPSPTAGTCLRASRPARARWECRFKNSAAGLETACPGRRTKGREQLDSVSIASVRQPERRNDAWRCVQVEISGSSDRALVQQKGIEGVRERGRRKHEASCRTGCEVHASLL</sequence>
<evidence type="ECO:0000313" key="1">
    <source>
        <dbReference type="EMBL" id="KAI0056415.1"/>
    </source>
</evidence>
<name>A0ACB8SKG0_9AGAM</name>
<keyword evidence="2" id="KW-1185">Reference proteome</keyword>
<proteinExistence type="predicted"/>
<dbReference type="Proteomes" id="UP000814140">
    <property type="component" value="Unassembled WGS sequence"/>
</dbReference>
<organism evidence="1 2">
    <name type="scientific">Artomyces pyxidatus</name>
    <dbReference type="NCBI Taxonomy" id="48021"/>
    <lineage>
        <taxon>Eukaryota</taxon>
        <taxon>Fungi</taxon>
        <taxon>Dikarya</taxon>
        <taxon>Basidiomycota</taxon>
        <taxon>Agaricomycotina</taxon>
        <taxon>Agaricomycetes</taxon>
        <taxon>Russulales</taxon>
        <taxon>Auriscalpiaceae</taxon>
        <taxon>Artomyces</taxon>
    </lineage>
</organism>